<protein>
    <submittedName>
        <fullName evidence="1">Uncharacterized protein</fullName>
    </submittedName>
</protein>
<name>A0AAV4U335_9ARAC</name>
<evidence type="ECO:0000313" key="1">
    <source>
        <dbReference type="EMBL" id="GIY52077.1"/>
    </source>
</evidence>
<gene>
    <name evidence="1" type="ORF">CDAR_611671</name>
</gene>
<dbReference type="AlphaFoldDB" id="A0AAV4U335"/>
<proteinExistence type="predicted"/>
<accession>A0AAV4U335</accession>
<dbReference type="EMBL" id="BPLQ01010629">
    <property type="protein sequence ID" value="GIY52077.1"/>
    <property type="molecule type" value="Genomic_DNA"/>
</dbReference>
<organism evidence="1 2">
    <name type="scientific">Caerostris darwini</name>
    <dbReference type="NCBI Taxonomy" id="1538125"/>
    <lineage>
        <taxon>Eukaryota</taxon>
        <taxon>Metazoa</taxon>
        <taxon>Ecdysozoa</taxon>
        <taxon>Arthropoda</taxon>
        <taxon>Chelicerata</taxon>
        <taxon>Arachnida</taxon>
        <taxon>Araneae</taxon>
        <taxon>Araneomorphae</taxon>
        <taxon>Entelegynae</taxon>
        <taxon>Araneoidea</taxon>
        <taxon>Araneidae</taxon>
        <taxon>Caerostris</taxon>
    </lineage>
</organism>
<evidence type="ECO:0000313" key="2">
    <source>
        <dbReference type="Proteomes" id="UP001054837"/>
    </source>
</evidence>
<sequence length="71" mass="8077">MSASTVGTHMGLLAFQYMSARRMQATSHDSVSKRVSRITTIIHGMVRQKQIRRLLAENGRENSLHVSRPRQ</sequence>
<dbReference type="Proteomes" id="UP001054837">
    <property type="component" value="Unassembled WGS sequence"/>
</dbReference>
<keyword evidence="2" id="KW-1185">Reference proteome</keyword>
<comment type="caution">
    <text evidence="1">The sequence shown here is derived from an EMBL/GenBank/DDBJ whole genome shotgun (WGS) entry which is preliminary data.</text>
</comment>
<reference evidence="1 2" key="1">
    <citation type="submission" date="2021-06" db="EMBL/GenBank/DDBJ databases">
        <title>Caerostris darwini draft genome.</title>
        <authorList>
            <person name="Kono N."/>
            <person name="Arakawa K."/>
        </authorList>
    </citation>
    <scope>NUCLEOTIDE SEQUENCE [LARGE SCALE GENOMIC DNA]</scope>
</reference>